<dbReference type="EMBL" id="ABCK01000027">
    <property type="protein sequence ID" value="EDM25593.1"/>
    <property type="molecule type" value="Genomic_DNA"/>
</dbReference>
<dbReference type="Pfam" id="PF02371">
    <property type="entry name" value="Transposase_20"/>
    <property type="match status" value="1"/>
</dbReference>
<proteinExistence type="predicted"/>
<evidence type="ECO:0000313" key="6">
    <source>
        <dbReference type="EMBL" id="EDM28665.1"/>
    </source>
</evidence>
<organism evidence="7 8">
    <name type="scientific">Lentisphaera araneosa HTCC2155</name>
    <dbReference type="NCBI Taxonomy" id="313628"/>
    <lineage>
        <taxon>Bacteria</taxon>
        <taxon>Pseudomonadati</taxon>
        <taxon>Lentisphaerota</taxon>
        <taxon>Lentisphaeria</taxon>
        <taxon>Lentisphaerales</taxon>
        <taxon>Lentisphaeraceae</taxon>
        <taxon>Lentisphaera</taxon>
    </lineage>
</organism>
<evidence type="ECO:0000313" key="7">
    <source>
        <dbReference type="EMBL" id="EDM29635.1"/>
    </source>
</evidence>
<dbReference type="STRING" id="313628.LNTAR_08221"/>
<feature type="domain" description="Transposase IS110-like N-terminal" evidence="1">
    <location>
        <begin position="12"/>
        <end position="143"/>
    </location>
</feature>
<dbReference type="Pfam" id="PF01548">
    <property type="entry name" value="DEDD_Tnp_IS110"/>
    <property type="match status" value="1"/>
</dbReference>
<reference evidence="7" key="1">
    <citation type="submission" date="2007-06" db="EMBL/GenBank/DDBJ databases">
        <authorList>
            <person name="Giovannoni S."/>
            <person name="Cho J.-C."/>
            <person name="Ferriera S."/>
            <person name="Johnson J."/>
            <person name="Kravitz S."/>
            <person name="Beeson K."/>
            <person name="Sutton G."/>
            <person name="Rogers Y.-H."/>
            <person name="Friedman R."/>
            <person name="Frazier M."/>
            <person name="Venter J.C."/>
        </authorList>
    </citation>
    <scope>NUCLEOTIDE SEQUENCE</scope>
    <source>
        <strain evidence="7">HTCC2155</strain>
    </source>
</reference>
<dbReference type="EMBL" id="ABCK01000008">
    <property type="protein sequence ID" value="EDM27633.1"/>
    <property type="molecule type" value="Genomic_DNA"/>
</dbReference>
<dbReference type="InterPro" id="IPR047650">
    <property type="entry name" value="Transpos_IS110"/>
</dbReference>
<name>A6DFQ5_9BACT</name>
<dbReference type="InterPro" id="IPR002525">
    <property type="entry name" value="Transp_IS110-like_N"/>
</dbReference>
<accession>A6DFQ5</accession>
<dbReference type="EMBL" id="ABCK01000004">
    <property type="protein sequence ID" value="EDM28665.1"/>
    <property type="molecule type" value="Genomic_DNA"/>
</dbReference>
<dbReference type="GO" id="GO:0006313">
    <property type="term" value="P:DNA transposition"/>
    <property type="evidence" value="ECO:0007669"/>
    <property type="project" value="InterPro"/>
</dbReference>
<sequence length="364" mass="42609">MKMYTTKTKFHCGIDLHKSMSYICVMDKEGKIYVHTEIKNNDFQYMKKILSPYWDDLTIACETTYNWYKLSDFCETEPVQFALGHALYMGAIHGGKAKNDKIDSKKITDLLRTNLLPKAYACPRRFRSHRDLLRRRIKLVSIRSGISIYLNLFEDQNNLKHSSAELRRNAKSSLQFMDLQTFLPEDHAMARNYQLNADLLKMFTDQLKQIDKDLVKFTLDSQFKEDFEIVKSMKGIGDILGMTLVYETHDIQRFKTPGDYASYCRVVKCKKESAGKSYGYSGTKMGNPNLKWAFGEIAMLAKSDPVMKFFADELDQRHGKRKGRSIFIHKICRAIYFMLLRKKPFDPIDFFGREKYERLTKKVH</sequence>
<dbReference type="InterPro" id="IPR003346">
    <property type="entry name" value="Transposase_20"/>
</dbReference>
<dbReference type="EMBL" id="ABCK01000004">
    <property type="protein sequence ID" value="EDM28663.1"/>
    <property type="molecule type" value="Genomic_DNA"/>
</dbReference>
<evidence type="ECO:0000259" key="1">
    <source>
        <dbReference type="Pfam" id="PF01548"/>
    </source>
</evidence>
<gene>
    <name evidence="3" type="ORF">LNTAR_08221</name>
    <name evidence="5" type="ORF">LNTAR_08839</name>
    <name evidence="6" type="ORF">LNTAR_08849</name>
    <name evidence="7" type="ORF">LNTAR_17833</name>
    <name evidence="4" type="ORF">LNTAR_20543</name>
</gene>
<dbReference type="PANTHER" id="PTHR33055">
    <property type="entry name" value="TRANSPOSASE FOR INSERTION SEQUENCE ELEMENT IS1111A"/>
    <property type="match status" value="1"/>
</dbReference>
<evidence type="ECO:0000259" key="2">
    <source>
        <dbReference type="Pfam" id="PF02371"/>
    </source>
</evidence>
<dbReference type="PANTHER" id="PTHR33055:SF15">
    <property type="entry name" value="TRANSPOSASE-RELATED"/>
    <property type="match status" value="1"/>
</dbReference>
<dbReference type="AlphaFoldDB" id="A6DFQ5"/>
<evidence type="ECO:0000313" key="4">
    <source>
        <dbReference type="EMBL" id="EDM27633.1"/>
    </source>
</evidence>
<protein>
    <submittedName>
        <fullName evidence="7">ISGsu4, transposase</fullName>
    </submittedName>
</protein>
<feature type="domain" description="Transposase IS116/IS110/IS902 C-terminal" evidence="2">
    <location>
        <begin position="228"/>
        <end position="302"/>
    </location>
</feature>
<dbReference type="OrthoDB" id="1523051at2"/>
<dbReference type="GO" id="GO:0004803">
    <property type="term" value="F:transposase activity"/>
    <property type="evidence" value="ECO:0007669"/>
    <property type="project" value="InterPro"/>
</dbReference>
<dbReference type="RefSeq" id="WP_007276754.1">
    <property type="nucleotide sequence ID" value="NZ_ABCK01000001.1"/>
</dbReference>
<evidence type="ECO:0000313" key="8">
    <source>
        <dbReference type="Proteomes" id="UP000004947"/>
    </source>
</evidence>
<comment type="caution">
    <text evidence="7">The sequence shown here is derived from an EMBL/GenBank/DDBJ whole genome shotgun (WGS) entry which is preliminary data.</text>
</comment>
<dbReference type="EMBL" id="ABCK01000001">
    <property type="protein sequence ID" value="EDM29635.1"/>
    <property type="molecule type" value="Genomic_DNA"/>
</dbReference>
<evidence type="ECO:0000313" key="5">
    <source>
        <dbReference type="EMBL" id="EDM28663.1"/>
    </source>
</evidence>
<dbReference type="GO" id="GO:0003677">
    <property type="term" value="F:DNA binding"/>
    <property type="evidence" value="ECO:0007669"/>
    <property type="project" value="InterPro"/>
</dbReference>
<keyword evidence="8" id="KW-1185">Reference proteome</keyword>
<reference evidence="7 8" key="2">
    <citation type="journal article" date="2010" name="J. Bacteriol.">
        <title>Genome sequence of Lentisphaera araneosa HTCC2155T, the type species of the order Lentisphaerales in the phylum Lentisphaerae.</title>
        <authorList>
            <person name="Thrash J.C."/>
            <person name="Cho J.C."/>
            <person name="Vergin K.L."/>
            <person name="Morris R.M."/>
            <person name="Giovannoni S.J."/>
        </authorList>
    </citation>
    <scope>NUCLEOTIDE SEQUENCE [LARGE SCALE GENOMIC DNA]</scope>
    <source>
        <strain evidence="7 8">HTCC2155</strain>
    </source>
</reference>
<dbReference type="eggNOG" id="COG3547">
    <property type="taxonomic scope" value="Bacteria"/>
</dbReference>
<dbReference type="Proteomes" id="UP000004947">
    <property type="component" value="Unassembled WGS sequence"/>
</dbReference>
<evidence type="ECO:0000313" key="3">
    <source>
        <dbReference type="EMBL" id="EDM25593.1"/>
    </source>
</evidence>